<protein>
    <submittedName>
        <fullName evidence="2">Uncharacterized protein</fullName>
    </submittedName>
</protein>
<gene>
    <name evidence="2" type="ORF">ILUMI_26887</name>
</gene>
<name>A0A8K0C5X3_IGNLU</name>
<dbReference type="Proteomes" id="UP000801492">
    <property type="component" value="Unassembled WGS sequence"/>
</dbReference>
<feature type="region of interest" description="Disordered" evidence="1">
    <location>
        <begin position="1"/>
        <end position="113"/>
    </location>
</feature>
<reference evidence="2" key="1">
    <citation type="submission" date="2019-08" db="EMBL/GenBank/DDBJ databases">
        <title>The genome of the North American firefly Photinus pyralis.</title>
        <authorList>
            <consortium name="Photinus pyralis genome working group"/>
            <person name="Fallon T.R."/>
            <person name="Sander Lower S.E."/>
            <person name="Weng J.-K."/>
        </authorList>
    </citation>
    <scope>NUCLEOTIDE SEQUENCE</scope>
    <source>
        <strain evidence="2">TRF0915ILg1</strain>
        <tissue evidence="2">Whole body</tissue>
    </source>
</reference>
<evidence type="ECO:0000256" key="1">
    <source>
        <dbReference type="SAM" id="MobiDB-lite"/>
    </source>
</evidence>
<dbReference type="AlphaFoldDB" id="A0A8K0C5X3"/>
<dbReference type="EMBL" id="VTPC01091195">
    <property type="protein sequence ID" value="KAF2879281.1"/>
    <property type="molecule type" value="Genomic_DNA"/>
</dbReference>
<comment type="caution">
    <text evidence="2">The sequence shown here is derived from an EMBL/GenBank/DDBJ whole genome shotgun (WGS) entry which is preliminary data.</text>
</comment>
<proteinExistence type="predicted"/>
<keyword evidence="3" id="KW-1185">Reference proteome</keyword>
<organism evidence="2 3">
    <name type="scientific">Ignelater luminosus</name>
    <name type="common">Cucubano</name>
    <name type="synonym">Pyrophorus luminosus</name>
    <dbReference type="NCBI Taxonomy" id="2038154"/>
    <lineage>
        <taxon>Eukaryota</taxon>
        <taxon>Metazoa</taxon>
        <taxon>Ecdysozoa</taxon>
        <taxon>Arthropoda</taxon>
        <taxon>Hexapoda</taxon>
        <taxon>Insecta</taxon>
        <taxon>Pterygota</taxon>
        <taxon>Neoptera</taxon>
        <taxon>Endopterygota</taxon>
        <taxon>Coleoptera</taxon>
        <taxon>Polyphaga</taxon>
        <taxon>Elateriformia</taxon>
        <taxon>Elateroidea</taxon>
        <taxon>Elateridae</taxon>
        <taxon>Agrypninae</taxon>
        <taxon>Pyrophorini</taxon>
        <taxon>Ignelater</taxon>
    </lineage>
</organism>
<accession>A0A8K0C5X3</accession>
<evidence type="ECO:0000313" key="2">
    <source>
        <dbReference type="EMBL" id="KAF2879281.1"/>
    </source>
</evidence>
<evidence type="ECO:0000313" key="3">
    <source>
        <dbReference type="Proteomes" id="UP000801492"/>
    </source>
</evidence>
<feature type="compositionally biased region" description="Basic residues" evidence="1">
    <location>
        <begin position="78"/>
        <end position="100"/>
    </location>
</feature>
<sequence length="113" mass="12856">MTTFKTNGIPQIGRRPQSYVDLSVRPKDSGGDKNSSMPNQNQTETTQEHQTKNCNLQHQDTVIGRSNARNRTGAREHQPRHHRIVQSKAKRKQKPTKRNSGKLPYGEQSVPNE</sequence>